<dbReference type="Proteomes" id="UP000760472">
    <property type="component" value="Unassembled WGS sequence"/>
</dbReference>
<sequence>MKKIIFTVIVMTVTANSYAGSINVNGVTVGIGDHLSKIYDGWGSPQYRVTSDKTCHPFDKKRCSYSRLVWKRDNTFYLVQEIRSKIINIRTTRSETDIRKPF</sequence>
<dbReference type="EMBL" id="JAFFZP010000003">
    <property type="protein sequence ID" value="MBN0986313.1"/>
    <property type="molecule type" value="Genomic_DNA"/>
</dbReference>
<feature type="chain" id="PRO_5045088507" evidence="1">
    <location>
        <begin position="20"/>
        <end position="102"/>
    </location>
</feature>
<proteinExistence type="predicted"/>
<feature type="signal peptide" evidence="1">
    <location>
        <begin position="1"/>
        <end position="19"/>
    </location>
</feature>
<keyword evidence="3" id="KW-1185">Reference proteome</keyword>
<organism evidence="2 3">
    <name type="scientific">Amphritea pacifica</name>
    <dbReference type="NCBI Taxonomy" id="2811233"/>
    <lineage>
        <taxon>Bacteria</taxon>
        <taxon>Pseudomonadati</taxon>
        <taxon>Pseudomonadota</taxon>
        <taxon>Gammaproteobacteria</taxon>
        <taxon>Oceanospirillales</taxon>
        <taxon>Oceanospirillaceae</taxon>
        <taxon>Amphritea</taxon>
    </lineage>
</organism>
<evidence type="ECO:0000313" key="3">
    <source>
        <dbReference type="Proteomes" id="UP000760472"/>
    </source>
</evidence>
<comment type="caution">
    <text evidence="2">The sequence shown here is derived from an EMBL/GenBank/DDBJ whole genome shotgun (WGS) entry which is preliminary data.</text>
</comment>
<evidence type="ECO:0000256" key="1">
    <source>
        <dbReference type="SAM" id="SignalP"/>
    </source>
</evidence>
<protein>
    <submittedName>
        <fullName evidence="2">Uncharacterized protein</fullName>
    </submittedName>
</protein>
<accession>A0ABS2W3M5</accession>
<keyword evidence="1" id="KW-0732">Signal</keyword>
<reference evidence="2 3" key="1">
    <citation type="submission" date="2021-02" db="EMBL/GenBank/DDBJ databases">
        <title>A novel species of genus Amphritea isolated from a fishpond in China.</title>
        <authorList>
            <person name="Lu H."/>
        </authorList>
    </citation>
    <scope>NUCLEOTIDE SEQUENCE [LARGE SCALE GENOMIC DNA]</scope>
    <source>
        <strain evidence="2 3">RP18W</strain>
    </source>
</reference>
<gene>
    <name evidence="2" type="ORF">JW498_02930</name>
</gene>
<dbReference type="RefSeq" id="WP_205212881.1">
    <property type="nucleotide sequence ID" value="NZ_JAFFZP010000003.1"/>
</dbReference>
<name>A0ABS2W3M5_9GAMM</name>
<evidence type="ECO:0000313" key="2">
    <source>
        <dbReference type="EMBL" id="MBN0986313.1"/>
    </source>
</evidence>